<dbReference type="InterPro" id="IPR036390">
    <property type="entry name" value="WH_DNA-bd_sf"/>
</dbReference>
<feature type="domain" description="Methanogenesis regulatory protein FilR1 middle" evidence="1">
    <location>
        <begin position="132"/>
        <end position="249"/>
    </location>
</feature>
<dbReference type="EMBL" id="VZUS01000001">
    <property type="protein sequence ID" value="KAB1187686.1"/>
    <property type="molecule type" value="Genomic_DNA"/>
</dbReference>
<dbReference type="InterPro" id="IPR013561">
    <property type="entry name" value="FilR1_middle_dom"/>
</dbReference>
<dbReference type="SUPFAM" id="SSF46785">
    <property type="entry name" value="Winged helix' DNA-binding domain"/>
    <property type="match status" value="1"/>
</dbReference>
<dbReference type="AlphaFoldDB" id="A0A643K2R3"/>
<comment type="caution">
    <text evidence="3">The sequence shown here is derived from an EMBL/GenBank/DDBJ whole genome shotgun (WGS) entry which is preliminary data.</text>
</comment>
<organism evidence="3">
    <name type="scientific">Haloferax sp. CBA1149</name>
    <dbReference type="NCBI Taxonomy" id="2650753"/>
    <lineage>
        <taxon>Archaea</taxon>
        <taxon>Methanobacteriati</taxon>
        <taxon>Methanobacteriota</taxon>
        <taxon>Stenosarchaea group</taxon>
        <taxon>Halobacteria</taxon>
        <taxon>Halobacteriales</taxon>
        <taxon>Haloferacaceae</taxon>
        <taxon>Haloferax</taxon>
    </lineage>
</organism>
<dbReference type="RefSeq" id="WP_151136604.1">
    <property type="nucleotide sequence ID" value="NZ_VZUS01000001.1"/>
</dbReference>
<evidence type="ECO:0000313" key="3">
    <source>
        <dbReference type="EMBL" id="KAB1187686.1"/>
    </source>
</evidence>
<feature type="domain" description="HVO-A0261-like N-terminal" evidence="2">
    <location>
        <begin position="13"/>
        <end position="86"/>
    </location>
</feature>
<gene>
    <name evidence="3" type="ORF">Hfx1149_06425</name>
</gene>
<name>A0A643K2R3_9EURY</name>
<accession>A0A643K2R3</accession>
<protein>
    <submittedName>
        <fullName evidence="3">Uncharacterized protein</fullName>
    </submittedName>
</protein>
<dbReference type="InterPro" id="IPR057527">
    <property type="entry name" value="HVO_A0261-like_N"/>
</dbReference>
<dbReference type="Pfam" id="PF25213">
    <property type="entry name" value="HVO_A0261_N"/>
    <property type="match status" value="1"/>
</dbReference>
<dbReference type="Pfam" id="PF08350">
    <property type="entry name" value="FilR1_middle"/>
    <property type="match status" value="1"/>
</dbReference>
<reference evidence="3" key="1">
    <citation type="submission" date="2019-09" db="EMBL/GenBank/DDBJ databases">
        <title>Genomic analysis of Haloferax sp. CBA1149.</title>
        <authorList>
            <person name="Roh S.W."/>
        </authorList>
    </citation>
    <scope>NUCLEOTIDE SEQUENCE</scope>
    <source>
        <strain evidence="3">CBA1149</strain>
    </source>
</reference>
<evidence type="ECO:0000259" key="1">
    <source>
        <dbReference type="Pfam" id="PF08350"/>
    </source>
</evidence>
<proteinExistence type="predicted"/>
<sequence>MKNTETDIIDILNRRSVLLESISKYPARKRTLVDELDTSRSTIDRGIRDLETLGLVKYESGLYSLTSVGQFIETIFFDFQESVTVATNLAPFLEWMDPEWFDVNLSSLRDAQVFVADSNDSFGPWDWHAGTVRTTQLYRALLPSVGREPMEIKYRTIVENESELDVIVSHETAEKLQSEPLVDVFEDMLETGRVTVYVCDEPIPYYIGIFDNVVQVGCCGNHGIPHTLLETSAPECVTWAENKFNSYQTRSELLSY</sequence>
<evidence type="ECO:0000259" key="2">
    <source>
        <dbReference type="Pfam" id="PF25213"/>
    </source>
</evidence>